<dbReference type="OrthoDB" id="7699470at2759"/>
<protein>
    <submittedName>
        <fullName evidence="1">Uncharacterized protein</fullName>
    </submittedName>
</protein>
<keyword evidence="2" id="KW-1185">Reference proteome</keyword>
<proteinExistence type="predicted"/>
<dbReference type="AlphaFoldDB" id="A0A0L0C0E7"/>
<organism evidence="1 2">
    <name type="scientific">Lucilia cuprina</name>
    <name type="common">Green bottle fly</name>
    <name type="synonym">Australian sheep blowfly</name>
    <dbReference type="NCBI Taxonomy" id="7375"/>
    <lineage>
        <taxon>Eukaryota</taxon>
        <taxon>Metazoa</taxon>
        <taxon>Ecdysozoa</taxon>
        <taxon>Arthropoda</taxon>
        <taxon>Hexapoda</taxon>
        <taxon>Insecta</taxon>
        <taxon>Pterygota</taxon>
        <taxon>Neoptera</taxon>
        <taxon>Endopterygota</taxon>
        <taxon>Diptera</taxon>
        <taxon>Brachycera</taxon>
        <taxon>Muscomorpha</taxon>
        <taxon>Oestroidea</taxon>
        <taxon>Calliphoridae</taxon>
        <taxon>Luciliinae</taxon>
        <taxon>Lucilia</taxon>
    </lineage>
</organism>
<gene>
    <name evidence="1" type="ORF">FF38_02998</name>
</gene>
<comment type="caution">
    <text evidence="1">The sequence shown here is derived from an EMBL/GenBank/DDBJ whole genome shotgun (WGS) entry which is preliminary data.</text>
</comment>
<name>A0A0L0C0E7_LUCCU</name>
<reference evidence="1 2" key="1">
    <citation type="journal article" date="2015" name="Nat. Commun.">
        <title>Lucilia cuprina genome unlocks parasitic fly biology to underpin future interventions.</title>
        <authorList>
            <person name="Anstead C.A."/>
            <person name="Korhonen P.K."/>
            <person name="Young N.D."/>
            <person name="Hall R.S."/>
            <person name="Jex A.R."/>
            <person name="Murali S.C."/>
            <person name="Hughes D.S."/>
            <person name="Lee S.F."/>
            <person name="Perry T."/>
            <person name="Stroehlein A.J."/>
            <person name="Ansell B.R."/>
            <person name="Breugelmans B."/>
            <person name="Hofmann A."/>
            <person name="Qu J."/>
            <person name="Dugan S."/>
            <person name="Lee S.L."/>
            <person name="Chao H."/>
            <person name="Dinh H."/>
            <person name="Han Y."/>
            <person name="Doddapaneni H.V."/>
            <person name="Worley K.C."/>
            <person name="Muzny D.M."/>
            <person name="Ioannidis P."/>
            <person name="Waterhouse R.M."/>
            <person name="Zdobnov E.M."/>
            <person name="James P.J."/>
            <person name="Bagnall N.H."/>
            <person name="Kotze A.C."/>
            <person name="Gibbs R.A."/>
            <person name="Richards S."/>
            <person name="Batterham P."/>
            <person name="Gasser R.B."/>
        </authorList>
    </citation>
    <scope>NUCLEOTIDE SEQUENCE [LARGE SCALE GENOMIC DNA]</scope>
    <source>
        <strain evidence="1 2">LS</strain>
        <tissue evidence="1">Full body</tissue>
    </source>
</reference>
<sequence>MEGFKLIKTKFGDNKQIIGVQFCGKNDYNLFIIEAKKVYKIQEDLNVNIFSNDFIINEEIFTSYVAQCIFNNDFVLDIKLDDIVILLEGKDPNFLCRRAEEALNTVLDSTERPQC</sequence>
<evidence type="ECO:0000313" key="1">
    <source>
        <dbReference type="EMBL" id="KNC24904.1"/>
    </source>
</evidence>
<evidence type="ECO:0000313" key="2">
    <source>
        <dbReference type="Proteomes" id="UP000037069"/>
    </source>
</evidence>
<accession>A0A0L0C0E7</accession>
<dbReference type="EMBL" id="JRES01001167">
    <property type="protein sequence ID" value="KNC24904.1"/>
    <property type="molecule type" value="Genomic_DNA"/>
</dbReference>
<dbReference type="Proteomes" id="UP000037069">
    <property type="component" value="Unassembled WGS sequence"/>
</dbReference>